<evidence type="ECO:0000313" key="1">
    <source>
        <dbReference type="EMBL" id="DAD42361.1"/>
    </source>
</evidence>
<dbReference type="InterPro" id="IPR032675">
    <property type="entry name" value="LRR_dom_sf"/>
</dbReference>
<protein>
    <submittedName>
        <fullName evidence="1">Uncharacterized protein</fullName>
    </submittedName>
</protein>
<organism evidence="1 2">
    <name type="scientific">Nelumbo nucifera</name>
    <name type="common">Sacred lotus</name>
    <dbReference type="NCBI Taxonomy" id="4432"/>
    <lineage>
        <taxon>Eukaryota</taxon>
        <taxon>Viridiplantae</taxon>
        <taxon>Streptophyta</taxon>
        <taxon>Embryophyta</taxon>
        <taxon>Tracheophyta</taxon>
        <taxon>Spermatophyta</taxon>
        <taxon>Magnoliopsida</taxon>
        <taxon>Proteales</taxon>
        <taxon>Nelumbonaceae</taxon>
        <taxon>Nelumbo</taxon>
    </lineage>
</organism>
<evidence type="ECO:0000313" key="2">
    <source>
        <dbReference type="Proteomes" id="UP000607653"/>
    </source>
</evidence>
<dbReference type="Gene3D" id="3.80.10.10">
    <property type="entry name" value="Ribonuclease Inhibitor"/>
    <property type="match status" value="1"/>
</dbReference>
<dbReference type="AlphaFoldDB" id="A0A822ZF32"/>
<sequence length="47" mass="5059">MQHLTALGELEIGNCSEPCSLEGIQGLTALKKLTIENLPKLQGLPQQ</sequence>
<keyword evidence="2" id="KW-1185">Reference proteome</keyword>
<accession>A0A822ZF32</accession>
<gene>
    <name evidence="1" type="ORF">HUJ06_000591</name>
</gene>
<comment type="caution">
    <text evidence="1">The sequence shown here is derived from an EMBL/GenBank/DDBJ whole genome shotgun (WGS) entry which is preliminary data.</text>
</comment>
<dbReference type="Proteomes" id="UP000607653">
    <property type="component" value="Unassembled WGS sequence"/>
</dbReference>
<name>A0A822ZF32_NELNU</name>
<proteinExistence type="predicted"/>
<dbReference type="EMBL" id="DUZY01000006">
    <property type="protein sequence ID" value="DAD42361.1"/>
    <property type="molecule type" value="Genomic_DNA"/>
</dbReference>
<reference evidence="1 2" key="1">
    <citation type="journal article" date="2020" name="Mol. Biol. Evol.">
        <title>Distinct Expression and Methylation Patterns for Genes with Different Fates following a Single Whole-Genome Duplication in Flowering Plants.</title>
        <authorList>
            <person name="Shi T."/>
            <person name="Rahmani R.S."/>
            <person name="Gugger P.F."/>
            <person name="Wang M."/>
            <person name="Li H."/>
            <person name="Zhang Y."/>
            <person name="Li Z."/>
            <person name="Wang Q."/>
            <person name="Van de Peer Y."/>
            <person name="Marchal K."/>
            <person name="Chen J."/>
        </authorList>
    </citation>
    <scope>NUCLEOTIDE SEQUENCE [LARGE SCALE GENOMIC DNA]</scope>
    <source>
        <tissue evidence="1">Leaf</tissue>
    </source>
</reference>